<dbReference type="RefSeq" id="WP_119548185.1">
    <property type="nucleotide sequence ID" value="NZ_QXIR01000022.1"/>
</dbReference>
<dbReference type="Proteomes" id="UP000265801">
    <property type="component" value="Unassembled WGS sequence"/>
</dbReference>
<proteinExistence type="predicted"/>
<dbReference type="PROSITE" id="PS50965">
    <property type="entry name" value="NERD"/>
    <property type="match status" value="1"/>
</dbReference>
<evidence type="ECO:0000259" key="1">
    <source>
        <dbReference type="PROSITE" id="PS50965"/>
    </source>
</evidence>
<dbReference type="InterPro" id="IPR011528">
    <property type="entry name" value="NERD"/>
</dbReference>
<dbReference type="OrthoDB" id="569879at2"/>
<evidence type="ECO:0000313" key="3">
    <source>
        <dbReference type="Proteomes" id="UP000265801"/>
    </source>
</evidence>
<comment type="caution">
    <text evidence="2">The sequence shown here is derived from an EMBL/GenBank/DDBJ whole genome shotgun (WGS) entry which is preliminary data.</text>
</comment>
<accession>A0A3A1QZL8</accession>
<feature type="domain" description="NERD" evidence="1">
    <location>
        <begin position="41"/>
        <end position="158"/>
    </location>
</feature>
<sequence>MIVKPREKPLHLLKLEALDGRLAGDHPMKELVNQHLSNRMAGYKGEQSIDYFLSFLGEKEYHIFHSLRLYDGTNFFQIDTLLASYRHILILEVKRIAGILQFEPEFNQFIRITEDNKMEPYADPIVQAERQKFQLIKWLRKNNTFDIPVETLVVSTSPKAVLQSLSHDKTVQEKVIHKETLPFKIAELGARHSVNLLNEPQLLKLSRSLLHSHTPLNTDILNLYKILKNEIRTGVRCPDCSHLPMVRERGKWRCSACKRTNKTAHLQALKDYSLLIGPQITNKEAREFLHIPSQPAAKRILKEACADCKGEKRRRVYLI</sequence>
<organism evidence="2 3">
    <name type="scientific">Bacillus salacetis</name>
    <dbReference type="NCBI Taxonomy" id="2315464"/>
    <lineage>
        <taxon>Bacteria</taxon>
        <taxon>Bacillati</taxon>
        <taxon>Bacillota</taxon>
        <taxon>Bacilli</taxon>
        <taxon>Bacillales</taxon>
        <taxon>Bacillaceae</taxon>
        <taxon>Bacillus</taxon>
    </lineage>
</organism>
<keyword evidence="3" id="KW-1185">Reference proteome</keyword>
<reference evidence="2 3" key="1">
    <citation type="submission" date="2018-09" db="EMBL/GenBank/DDBJ databases">
        <title>Bacillus saliacetes sp. nov., isolated from Thai shrimp paste (Ka-pi).</title>
        <authorList>
            <person name="Daroonpunt R."/>
            <person name="Tanasupawat S."/>
            <person name="Yiamsombut S."/>
        </authorList>
    </citation>
    <scope>NUCLEOTIDE SEQUENCE [LARGE SCALE GENOMIC DNA]</scope>
    <source>
        <strain evidence="2 3">SKP7-4</strain>
    </source>
</reference>
<gene>
    <name evidence="2" type="ORF">D3H55_15265</name>
</gene>
<dbReference type="EMBL" id="QXIR01000022">
    <property type="protein sequence ID" value="RIW31331.1"/>
    <property type="molecule type" value="Genomic_DNA"/>
</dbReference>
<protein>
    <submittedName>
        <fullName evidence="2">NERD domain-containing protein</fullName>
    </submittedName>
</protein>
<evidence type="ECO:0000313" key="2">
    <source>
        <dbReference type="EMBL" id="RIW31331.1"/>
    </source>
</evidence>
<dbReference type="AlphaFoldDB" id="A0A3A1QZL8"/>
<name>A0A3A1QZL8_9BACI</name>
<dbReference type="Pfam" id="PF08378">
    <property type="entry name" value="NERD"/>
    <property type="match status" value="1"/>
</dbReference>